<keyword evidence="1" id="KW-1133">Transmembrane helix</keyword>
<evidence type="ECO:0000313" key="2">
    <source>
        <dbReference type="EMBL" id="VEL23022.1"/>
    </source>
</evidence>
<evidence type="ECO:0000256" key="1">
    <source>
        <dbReference type="SAM" id="Phobius"/>
    </source>
</evidence>
<comment type="caution">
    <text evidence="2">The sequence shown here is derived from an EMBL/GenBank/DDBJ whole genome shotgun (WGS) entry which is preliminary data.</text>
</comment>
<protein>
    <submittedName>
        <fullName evidence="2">Uncharacterized protein</fullName>
    </submittedName>
</protein>
<keyword evidence="1" id="KW-0812">Transmembrane</keyword>
<dbReference type="Proteomes" id="UP000784294">
    <property type="component" value="Unassembled WGS sequence"/>
</dbReference>
<proteinExistence type="predicted"/>
<evidence type="ECO:0000313" key="3">
    <source>
        <dbReference type="Proteomes" id="UP000784294"/>
    </source>
</evidence>
<accession>A0A3S5CND5</accession>
<name>A0A3S5CND5_9PLAT</name>
<dbReference type="AlphaFoldDB" id="A0A3S5CND5"/>
<dbReference type="EMBL" id="CAAALY010059590">
    <property type="protein sequence ID" value="VEL23022.1"/>
    <property type="molecule type" value="Genomic_DNA"/>
</dbReference>
<keyword evidence="3" id="KW-1185">Reference proteome</keyword>
<keyword evidence="1" id="KW-0472">Membrane</keyword>
<feature type="transmembrane region" description="Helical" evidence="1">
    <location>
        <begin position="116"/>
        <end position="135"/>
    </location>
</feature>
<organism evidence="2 3">
    <name type="scientific">Protopolystoma xenopodis</name>
    <dbReference type="NCBI Taxonomy" id="117903"/>
    <lineage>
        <taxon>Eukaryota</taxon>
        <taxon>Metazoa</taxon>
        <taxon>Spiralia</taxon>
        <taxon>Lophotrochozoa</taxon>
        <taxon>Platyhelminthes</taxon>
        <taxon>Monogenea</taxon>
        <taxon>Polyopisthocotylea</taxon>
        <taxon>Polystomatidea</taxon>
        <taxon>Polystomatidae</taxon>
        <taxon>Protopolystoma</taxon>
    </lineage>
</organism>
<sequence>MSSSWAIVWQLGEQREFAHFMMSKPVKRVLRQPETQLLWSLVRLRQEDLTAWRPCVPCFRSSHSQAFTVQTQAHIDALLPSDSHRTLLVGSVPSFSSYCHYLVNLKAMSLHLHVRFFVIIISIPLMLVSEAGIIAPSRQLIEPANMMLSCGCWHSL</sequence>
<reference evidence="2" key="1">
    <citation type="submission" date="2018-11" db="EMBL/GenBank/DDBJ databases">
        <authorList>
            <consortium name="Pathogen Informatics"/>
        </authorList>
    </citation>
    <scope>NUCLEOTIDE SEQUENCE</scope>
</reference>
<gene>
    <name evidence="2" type="ORF">PXEA_LOCUS16462</name>
</gene>